<dbReference type="AlphaFoldDB" id="A0A379LHV2"/>
<sequence>MQDEYHKPSQDRHTPDPVAMTKTEQTKSYGYLSRFALAYTLLYVFLPSSLAQLGVAAPGIVLSAVVVLGLNMALIALFKRTEQRSLEKIECHRIGLLTAVFTLIVTSMLMIYSLYDLSASELTITALKENGVIPMLVISGAIGFAINYVVVTYGLWLLQSLQSRLSKSA</sequence>
<reference evidence="3 4" key="1">
    <citation type="submission" date="2018-06" db="EMBL/GenBank/DDBJ databases">
        <authorList>
            <consortium name="Pathogen Informatics"/>
            <person name="Doyle S."/>
        </authorList>
    </citation>
    <scope>NUCLEOTIDE SEQUENCE [LARGE SCALE GENOMIC DNA]</scope>
    <source>
        <strain evidence="3 4">NCTC10526</strain>
    </source>
</reference>
<accession>A0A379LHV2</accession>
<protein>
    <submittedName>
        <fullName evidence="3">Uncharacterized protein</fullName>
    </submittedName>
</protein>
<dbReference type="RefSeq" id="WP_028859732.1">
    <property type="nucleotide sequence ID" value="NZ_CAJHAQ010000001.1"/>
</dbReference>
<evidence type="ECO:0000313" key="4">
    <source>
        <dbReference type="Proteomes" id="UP000254123"/>
    </source>
</evidence>
<feature type="transmembrane region" description="Helical" evidence="2">
    <location>
        <begin position="31"/>
        <end position="50"/>
    </location>
</feature>
<feature type="transmembrane region" description="Helical" evidence="2">
    <location>
        <begin position="135"/>
        <end position="158"/>
    </location>
</feature>
<feature type="transmembrane region" description="Helical" evidence="2">
    <location>
        <begin position="56"/>
        <end position="78"/>
    </location>
</feature>
<evidence type="ECO:0000256" key="2">
    <source>
        <dbReference type="SAM" id="Phobius"/>
    </source>
</evidence>
<keyword evidence="2" id="KW-1133">Transmembrane helix</keyword>
<evidence type="ECO:0000313" key="3">
    <source>
        <dbReference type="EMBL" id="SUD90146.1"/>
    </source>
</evidence>
<dbReference type="EMBL" id="UGVC01000001">
    <property type="protein sequence ID" value="SUD90146.1"/>
    <property type="molecule type" value="Genomic_DNA"/>
</dbReference>
<feature type="transmembrane region" description="Helical" evidence="2">
    <location>
        <begin position="94"/>
        <end position="115"/>
    </location>
</feature>
<keyword evidence="2" id="KW-0472">Membrane</keyword>
<organism evidence="3 4">
    <name type="scientific">Psychrobacter phenylpyruvicus</name>
    <dbReference type="NCBI Taxonomy" id="29432"/>
    <lineage>
        <taxon>Bacteria</taxon>
        <taxon>Pseudomonadati</taxon>
        <taxon>Pseudomonadota</taxon>
        <taxon>Gammaproteobacteria</taxon>
        <taxon>Moraxellales</taxon>
        <taxon>Moraxellaceae</taxon>
        <taxon>Psychrobacter</taxon>
    </lineage>
</organism>
<feature type="compositionally biased region" description="Basic and acidic residues" evidence="1">
    <location>
        <begin position="1"/>
        <end position="15"/>
    </location>
</feature>
<dbReference type="Proteomes" id="UP000254123">
    <property type="component" value="Unassembled WGS sequence"/>
</dbReference>
<evidence type="ECO:0000256" key="1">
    <source>
        <dbReference type="SAM" id="MobiDB-lite"/>
    </source>
</evidence>
<gene>
    <name evidence="3" type="ORF">NCTC10526_00462</name>
</gene>
<name>A0A379LHV2_9GAMM</name>
<proteinExistence type="predicted"/>
<feature type="region of interest" description="Disordered" evidence="1">
    <location>
        <begin position="1"/>
        <end position="20"/>
    </location>
</feature>
<keyword evidence="4" id="KW-1185">Reference proteome</keyword>
<keyword evidence="2" id="KW-0812">Transmembrane</keyword>